<feature type="transmembrane region" description="Helical" evidence="6">
    <location>
        <begin position="9"/>
        <end position="30"/>
    </location>
</feature>
<feature type="transmembrane region" description="Helical" evidence="6">
    <location>
        <begin position="268"/>
        <end position="294"/>
    </location>
</feature>
<keyword evidence="4 6" id="KW-1133">Transmembrane helix</keyword>
<proteinExistence type="predicted"/>
<dbReference type="OrthoDB" id="43026at2157"/>
<dbReference type="RefSeq" id="WP_179371673.1">
    <property type="nucleotide sequence ID" value="NZ_CP026995.1"/>
</dbReference>
<dbReference type="EMBL" id="CP026995">
    <property type="protein sequence ID" value="QLH07791.1"/>
    <property type="molecule type" value="Genomic_DNA"/>
</dbReference>
<feature type="transmembrane region" description="Helical" evidence="6">
    <location>
        <begin position="118"/>
        <end position="137"/>
    </location>
</feature>
<dbReference type="InterPro" id="IPR050367">
    <property type="entry name" value="APC_superfamily"/>
</dbReference>
<evidence type="ECO:0000256" key="1">
    <source>
        <dbReference type="ARBA" id="ARBA00004651"/>
    </source>
</evidence>
<evidence type="ECO:0000313" key="7">
    <source>
        <dbReference type="EMBL" id="QLH07791.1"/>
    </source>
</evidence>
<dbReference type="GO" id="GO:0005886">
    <property type="term" value="C:plasma membrane"/>
    <property type="evidence" value="ECO:0007669"/>
    <property type="project" value="UniProtKB-SubCell"/>
</dbReference>
<evidence type="ECO:0000313" key="8">
    <source>
        <dbReference type="Proteomes" id="UP000509478"/>
    </source>
</evidence>
<dbReference type="KEGG" id="nue:C5F50_12480"/>
<keyword evidence="8" id="KW-1185">Reference proteome</keyword>
<evidence type="ECO:0000256" key="3">
    <source>
        <dbReference type="ARBA" id="ARBA00022692"/>
    </source>
</evidence>
<feature type="transmembrane region" description="Helical" evidence="6">
    <location>
        <begin position="149"/>
        <end position="168"/>
    </location>
</feature>
<sequence>MSELKRHMGLFHLTMYGVGLILGAGIYVLIGEAVGIAGDSVWIAFALGSIVALFAGLSYAELSSVFPKAAAEYVFIKNAFKNNFFAFIIGWLTAITSIITAATVALGFGGYFAEFVDIPIITSAMGLLIILSIVNFVGIRESSWTNTIFTIIEASGLILIIIIGFTFSSPEPVNYLESPSGFTGIAIAFVLIFFAFIGFEDMANIAEEVRKPRKTIPRAIILSVLISGIIYILVSLAVVRVVNWEELATSAAPIALVAERGLGSEAHILLSSIALFAITNTVLITLVAGSRMFYGMAREKVFPSILGKIHFKTKTPWIAVFMILIISLAFTLIGDIVIVANITVFAIVITFAAVNLAVIVLRYTEPDMERKFRIPINIGKFPILPLFGLGISIYMGFQFEIEVVLVGLVIIGIGAVFYKISKNSTTKSSNISQI</sequence>
<feature type="transmembrane region" description="Helical" evidence="6">
    <location>
        <begin position="180"/>
        <end position="199"/>
    </location>
</feature>
<evidence type="ECO:0000256" key="2">
    <source>
        <dbReference type="ARBA" id="ARBA00022475"/>
    </source>
</evidence>
<dbReference type="GeneID" id="56068955"/>
<keyword evidence="5 6" id="KW-0472">Membrane</keyword>
<dbReference type="PANTHER" id="PTHR42770">
    <property type="entry name" value="AMINO ACID TRANSPORTER-RELATED"/>
    <property type="match status" value="1"/>
</dbReference>
<dbReference type="Proteomes" id="UP000509478">
    <property type="component" value="Chromosome"/>
</dbReference>
<feature type="transmembrane region" description="Helical" evidence="6">
    <location>
        <begin position="83"/>
        <end position="112"/>
    </location>
</feature>
<feature type="transmembrane region" description="Helical" evidence="6">
    <location>
        <begin position="381"/>
        <end position="397"/>
    </location>
</feature>
<dbReference type="InterPro" id="IPR002293">
    <property type="entry name" value="AA/rel_permease1"/>
</dbReference>
<feature type="transmembrane region" description="Helical" evidence="6">
    <location>
        <begin position="42"/>
        <end position="62"/>
    </location>
</feature>
<feature type="transmembrane region" description="Helical" evidence="6">
    <location>
        <begin position="315"/>
        <end position="333"/>
    </location>
</feature>
<keyword evidence="2" id="KW-1003">Cell membrane</keyword>
<evidence type="ECO:0000256" key="6">
    <source>
        <dbReference type="SAM" id="Phobius"/>
    </source>
</evidence>
<comment type="subcellular location">
    <subcellularLocation>
        <location evidence="1">Cell membrane</location>
        <topology evidence="1">Multi-pass membrane protein</topology>
    </subcellularLocation>
</comment>
<keyword evidence="3 6" id="KW-0812">Transmembrane</keyword>
<accession>A0A7D5M771</accession>
<organism evidence="7 8">
    <name type="scientific">Nitrosopumilus ureiphilus</name>
    <dbReference type="NCBI Taxonomy" id="1470067"/>
    <lineage>
        <taxon>Archaea</taxon>
        <taxon>Nitrososphaerota</taxon>
        <taxon>Nitrososphaeria</taxon>
        <taxon>Nitrosopumilales</taxon>
        <taxon>Nitrosopumilaceae</taxon>
        <taxon>Nitrosopumilus</taxon>
    </lineage>
</organism>
<evidence type="ECO:0000256" key="5">
    <source>
        <dbReference type="ARBA" id="ARBA00023136"/>
    </source>
</evidence>
<name>A0A7D5M771_9ARCH</name>
<protein>
    <submittedName>
        <fullName evidence="7">Amino acid transporter</fullName>
    </submittedName>
</protein>
<gene>
    <name evidence="7" type="ORF">C5F50_12480</name>
</gene>
<feature type="transmembrane region" description="Helical" evidence="6">
    <location>
        <begin position="219"/>
        <end position="239"/>
    </location>
</feature>
<reference evidence="7 8" key="1">
    <citation type="submission" date="2018-02" db="EMBL/GenBank/DDBJ databases">
        <title>Complete genome of Nitrosopumilus ureaphilus PS0.</title>
        <authorList>
            <person name="Qin W."/>
            <person name="Zheng Y."/>
            <person name="Stahl D.A."/>
        </authorList>
    </citation>
    <scope>NUCLEOTIDE SEQUENCE [LARGE SCALE GENOMIC DNA]</scope>
    <source>
        <strain evidence="7 8">PS0</strain>
    </source>
</reference>
<dbReference type="Pfam" id="PF13520">
    <property type="entry name" value="AA_permease_2"/>
    <property type="match status" value="1"/>
</dbReference>
<evidence type="ECO:0000256" key="4">
    <source>
        <dbReference type="ARBA" id="ARBA00022989"/>
    </source>
</evidence>
<dbReference type="PANTHER" id="PTHR42770:SF11">
    <property type="entry name" value="INNER MEMBRANE TRANSPORT PROTEIN YBAT"/>
    <property type="match status" value="1"/>
</dbReference>
<dbReference type="PIRSF" id="PIRSF006060">
    <property type="entry name" value="AA_transporter"/>
    <property type="match status" value="1"/>
</dbReference>
<dbReference type="GO" id="GO:0022857">
    <property type="term" value="F:transmembrane transporter activity"/>
    <property type="evidence" value="ECO:0007669"/>
    <property type="project" value="InterPro"/>
</dbReference>
<dbReference type="AlphaFoldDB" id="A0A7D5M771"/>
<feature type="transmembrane region" description="Helical" evidence="6">
    <location>
        <begin position="339"/>
        <end position="361"/>
    </location>
</feature>
<feature type="transmembrane region" description="Helical" evidence="6">
    <location>
        <begin position="403"/>
        <end position="420"/>
    </location>
</feature>
<dbReference type="Gene3D" id="1.20.1740.10">
    <property type="entry name" value="Amino acid/polyamine transporter I"/>
    <property type="match status" value="1"/>
</dbReference>